<organism evidence="2 3">
    <name type="scientific">Polysphondylium violaceum</name>
    <dbReference type="NCBI Taxonomy" id="133409"/>
    <lineage>
        <taxon>Eukaryota</taxon>
        <taxon>Amoebozoa</taxon>
        <taxon>Evosea</taxon>
        <taxon>Eumycetozoa</taxon>
        <taxon>Dictyostelia</taxon>
        <taxon>Dictyosteliales</taxon>
        <taxon>Dictyosteliaceae</taxon>
        <taxon>Polysphondylium</taxon>
    </lineage>
</organism>
<sequence length="137" mass="15786">MDTSTNTNTSTSTEQHPVDAQEQEKRDKIQQYLESLKFPFEYKWDLEYYEILLKGAAQNPVLPLVIIRVDKMLSTEERSLVPSHCGDIKITMEYVMTLDPNDADVQKEMKEMQDAENEGDEDSDESDDGDDISMKQD</sequence>
<feature type="region of interest" description="Disordered" evidence="1">
    <location>
        <begin position="103"/>
        <end position="137"/>
    </location>
</feature>
<dbReference type="OrthoDB" id="19340at2759"/>
<feature type="compositionally biased region" description="Low complexity" evidence="1">
    <location>
        <begin position="1"/>
        <end position="13"/>
    </location>
</feature>
<accession>A0A8J4PXU7</accession>
<reference evidence="2" key="1">
    <citation type="submission" date="2020-01" db="EMBL/GenBank/DDBJ databases">
        <title>Development of genomics and gene disruption for Polysphondylium violaceum indicates a role for the polyketide synthase stlB in stalk morphogenesis.</title>
        <authorList>
            <person name="Narita B."/>
            <person name="Kawabe Y."/>
            <person name="Kin K."/>
            <person name="Saito T."/>
            <person name="Gibbs R."/>
            <person name="Kuspa A."/>
            <person name="Muzny D."/>
            <person name="Queller D."/>
            <person name="Richards S."/>
            <person name="Strassman J."/>
            <person name="Sucgang R."/>
            <person name="Worley K."/>
            <person name="Schaap P."/>
        </authorList>
    </citation>
    <scope>NUCLEOTIDE SEQUENCE</scope>
    <source>
        <strain evidence="2">QSvi11</strain>
    </source>
</reference>
<evidence type="ECO:0000313" key="3">
    <source>
        <dbReference type="Proteomes" id="UP000695562"/>
    </source>
</evidence>
<name>A0A8J4PXU7_9MYCE</name>
<feature type="compositionally biased region" description="Acidic residues" evidence="1">
    <location>
        <begin position="114"/>
        <end position="131"/>
    </location>
</feature>
<evidence type="ECO:0000256" key="1">
    <source>
        <dbReference type="SAM" id="MobiDB-lite"/>
    </source>
</evidence>
<dbReference type="AlphaFoldDB" id="A0A8J4PXU7"/>
<gene>
    <name evidence="2" type="ORF">CYY_003865</name>
</gene>
<feature type="compositionally biased region" description="Basic and acidic residues" evidence="1">
    <location>
        <begin position="104"/>
        <end position="113"/>
    </location>
</feature>
<dbReference type="EMBL" id="AJWJ01000127">
    <property type="protein sequence ID" value="KAF2074839.1"/>
    <property type="molecule type" value="Genomic_DNA"/>
</dbReference>
<dbReference type="Proteomes" id="UP000695562">
    <property type="component" value="Unassembled WGS sequence"/>
</dbReference>
<evidence type="ECO:0000313" key="2">
    <source>
        <dbReference type="EMBL" id="KAF2074839.1"/>
    </source>
</evidence>
<feature type="compositionally biased region" description="Basic and acidic residues" evidence="1">
    <location>
        <begin position="16"/>
        <end position="25"/>
    </location>
</feature>
<keyword evidence="3" id="KW-1185">Reference proteome</keyword>
<feature type="region of interest" description="Disordered" evidence="1">
    <location>
        <begin position="1"/>
        <end position="25"/>
    </location>
</feature>
<protein>
    <submittedName>
        <fullName evidence="2">Uncharacterized protein</fullName>
    </submittedName>
</protein>
<comment type="caution">
    <text evidence="2">The sequence shown here is derived from an EMBL/GenBank/DDBJ whole genome shotgun (WGS) entry which is preliminary data.</text>
</comment>
<proteinExistence type="predicted"/>